<dbReference type="InterPro" id="IPR047262">
    <property type="entry name" value="PRX-like1"/>
</dbReference>
<evidence type="ECO:0000313" key="3">
    <source>
        <dbReference type="Proteomes" id="UP001364224"/>
    </source>
</evidence>
<dbReference type="EMBL" id="JAZHRV010000001">
    <property type="protein sequence ID" value="MEH2557469.1"/>
    <property type="molecule type" value="Genomic_DNA"/>
</dbReference>
<organism evidence="2 3">
    <name type="scientific">Bradyrhizobium algeriense</name>
    <dbReference type="NCBI Taxonomy" id="634784"/>
    <lineage>
        <taxon>Bacteria</taxon>
        <taxon>Pseudomonadati</taxon>
        <taxon>Pseudomonadota</taxon>
        <taxon>Alphaproteobacteria</taxon>
        <taxon>Hyphomicrobiales</taxon>
        <taxon>Nitrobacteraceae</taxon>
        <taxon>Bradyrhizobium</taxon>
    </lineage>
</organism>
<dbReference type="PANTHER" id="PTHR43640">
    <property type="entry name" value="OS07G0260300 PROTEIN"/>
    <property type="match status" value="1"/>
</dbReference>
<dbReference type="InterPro" id="IPR013766">
    <property type="entry name" value="Thioredoxin_domain"/>
</dbReference>
<dbReference type="CDD" id="cd02969">
    <property type="entry name" value="PRX_like1"/>
    <property type="match status" value="1"/>
</dbReference>
<name>A0ABU8BH55_9BRAD</name>
<dbReference type="Gene3D" id="3.40.30.10">
    <property type="entry name" value="Glutaredoxin"/>
    <property type="match status" value="1"/>
</dbReference>
<dbReference type="PROSITE" id="PS51352">
    <property type="entry name" value="THIOREDOXIN_2"/>
    <property type="match status" value="1"/>
</dbReference>
<dbReference type="InterPro" id="IPR000866">
    <property type="entry name" value="AhpC/TSA"/>
</dbReference>
<dbReference type="PANTHER" id="PTHR43640:SF1">
    <property type="entry name" value="THIOREDOXIN-DEPENDENT PEROXIREDOXIN"/>
    <property type="match status" value="1"/>
</dbReference>
<dbReference type="Pfam" id="PF00578">
    <property type="entry name" value="AhpC-TSA"/>
    <property type="match status" value="1"/>
</dbReference>
<dbReference type="Proteomes" id="UP001364224">
    <property type="component" value="Unassembled WGS sequence"/>
</dbReference>
<feature type="domain" description="Thioredoxin" evidence="1">
    <location>
        <begin position="63"/>
        <end position="215"/>
    </location>
</feature>
<proteinExistence type="predicted"/>
<protein>
    <submittedName>
        <fullName evidence="2">Peroxiredoxin</fullName>
    </submittedName>
</protein>
<keyword evidence="3" id="KW-1185">Reference proteome</keyword>
<comment type="caution">
    <text evidence="2">The sequence shown here is derived from an EMBL/GenBank/DDBJ whole genome shotgun (WGS) entry which is preliminary data.</text>
</comment>
<dbReference type="InterPro" id="IPR036249">
    <property type="entry name" value="Thioredoxin-like_sf"/>
</dbReference>
<gene>
    <name evidence="2" type="ORF">V1286_004998</name>
</gene>
<evidence type="ECO:0000313" key="2">
    <source>
        <dbReference type="EMBL" id="MEH2557469.1"/>
    </source>
</evidence>
<reference evidence="2 3" key="1">
    <citation type="submission" date="2024-02" db="EMBL/GenBank/DDBJ databases">
        <title>Adaptive strategies in a cosmopolitan and abundant soil bacterium.</title>
        <authorList>
            <person name="Carini P."/>
        </authorList>
    </citation>
    <scope>NUCLEOTIDE SEQUENCE [LARGE SCALE GENOMIC DNA]</scope>
    <source>
        <strain evidence="2 3">AZCC 1608</strain>
    </source>
</reference>
<dbReference type="SUPFAM" id="SSF52833">
    <property type="entry name" value="Thioredoxin-like"/>
    <property type="match status" value="1"/>
</dbReference>
<evidence type="ECO:0000259" key="1">
    <source>
        <dbReference type="PROSITE" id="PS51352"/>
    </source>
</evidence>
<sequence>MAHTDEIPRSSKCRLLRVDRKWLTYGQNDATGEQALETVPRQAVVSIYLGTRRCDMATTATQVVLDTPAAEFRLPATDGKNYALDDVAGEKGTVVVFICNHCPYVKAVIDRMVSDARVLMSESIGFAAICSNDAASYPEDSFENMKRFAKAHDFPFPYLHDETQTVARAYGAVCTPDFFGYNADRKLKYRGRLDEGRTTPPRAGAPRELVEAMRAIATTGLAPADQKASIGCSIKWKDE</sequence>
<accession>A0ABU8BH55</accession>